<dbReference type="Pfam" id="PF14365">
    <property type="entry name" value="Neprosin_AP"/>
    <property type="match status" value="1"/>
</dbReference>
<dbReference type="InterPro" id="IPR004314">
    <property type="entry name" value="Neprosin"/>
</dbReference>
<protein>
    <recommendedName>
        <fullName evidence="2">Neprosin PEP catalytic domain-containing protein</fullName>
    </recommendedName>
</protein>
<evidence type="ECO:0000256" key="1">
    <source>
        <dbReference type="SAM" id="Phobius"/>
    </source>
</evidence>
<dbReference type="AlphaFoldDB" id="A0A9D5ARS0"/>
<name>A0A9D5ARS0_PEA</name>
<dbReference type="PANTHER" id="PTHR31589:SF175">
    <property type="entry name" value="CARBOXYL-TERMINAL PEPTIDASE"/>
    <property type="match status" value="1"/>
</dbReference>
<feature type="transmembrane region" description="Helical" evidence="1">
    <location>
        <begin position="12"/>
        <end position="32"/>
    </location>
</feature>
<dbReference type="Gramene" id="Psat04G0340200-T1">
    <property type="protein sequence ID" value="KAI5419213.1"/>
    <property type="gene ID" value="KIW84_043402"/>
</dbReference>
<dbReference type="PANTHER" id="PTHR31589">
    <property type="entry name" value="PROTEIN, PUTATIVE (DUF239)-RELATED-RELATED"/>
    <property type="match status" value="1"/>
</dbReference>
<feature type="non-terminal residue" evidence="3">
    <location>
        <position position="1"/>
    </location>
</feature>
<proteinExistence type="predicted"/>
<organism evidence="3 4">
    <name type="scientific">Pisum sativum</name>
    <name type="common">Garden pea</name>
    <name type="synonym">Lathyrus oleraceus</name>
    <dbReference type="NCBI Taxonomy" id="3888"/>
    <lineage>
        <taxon>Eukaryota</taxon>
        <taxon>Viridiplantae</taxon>
        <taxon>Streptophyta</taxon>
        <taxon>Embryophyta</taxon>
        <taxon>Tracheophyta</taxon>
        <taxon>Spermatophyta</taxon>
        <taxon>Magnoliopsida</taxon>
        <taxon>eudicotyledons</taxon>
        <taxon>Gunneridae</taxon>
        <taxon>Pentapetalae</taxon>
        <taxon>rosids</taxon>
        <taxon>fabids</taxon>
        <taxon>Fabales</taxon>
        <taxon>Fabaceae</taxon>
        <taxon>Papilionoideae</taxon>
        <taxon>50 kb inversion clade</taxon>
        <taxon>NPAAA clade</taxon>
        <taxon>Hologalegina</taxon>
        <taxon>IRL clade</taxon>
        <taxon>Fabeae</taxon>
        <taxon>Lathyrus</taxon>
    </lineage>
</organism>
<keyword evidence="4" id="KW-1185">Reference proteome</keyword>
<feature type="domain" description="Neprosin PEP catalytic" evidence="2">
    <location>
        <begin position="154"/>
        <end position="409"/>
    </location>
</feature>
<dbReference type="InterPro" id="IPR025521">
    <property type="entry name" value="Neprosin_propep"/>
</dbReference>
<accession>A0A9D5ARS0</accession>
<keyword evidence="1" id="KW-0812">Transmembrane</keyword>
<gene>
    <name evidence="3" type="ORF">KIW84_043402</name>
</gene>
<dbReference type="InterPro" id="IPR053168">
    <property type="entry name" value="Glutamic_endopeptidase"/>
</dbReference>
<sequence>TLTKNTKMKLNSPIFSFLLHFIFLVTFIFPIYSSKPNNHQIVDQSLQYDKEFHKINNTIKTNLQQINKPAIKTIHSPDGDIIDCVLFRNQPAFDLPILKEYQSLDYQEKLKGRNQINNSSVFQPWSSSGEFCPEGTVPIRRTNEQERRFGRKDMTIPKRLYEVITFVQGRGYEGAKASLNVWAPQVENAEESSSAKIWVQSPTAKESIEAGWQVFPKQYGDHNPRLFIYWTADAYKSTGCYNLQCPGFVQFSRTIGLGAAITPVSKRLGTQYSFNLKIEQDQKNRLWWLEYGSGSGPFEKVGYWPFNLFKELNNEANLVQFGGEVLDLNPTGDHTATDMGSGQFPELGLEVAAFIRNMQVAVAHDTYVDLPNPQYLEEKPDCYRIKGGFDKYHGSYIFYGGPGRSDICL</sequence>
<dbReference type="Proteomes" id="UP001058974">
    <property type="component" value="Chromosome 4"/>
</dbReference>
<evidence type="ECO:0000259" key="2">
    <source>
        <dbReference type="PROSITE" id="PS52045"/>
    </source>
</evidence>
<dbReference type="Gene3D" id="3.90.1320.10">
    <property type="entry name" value="Outer-capsid protein sigma 3, large lobe"/>
    <property type="match status" value="1"/>
</dbReference>
<keyword evidence="1" id="KW-1133">Transmembrane helix</keyword>
<evidence type="ECO:0000313" key="3">
    <source>
        <dbReference type="EMBL" id="KAI5419213.1"/>
    </source>
</evidence>
<dbReference type="PROSITE" id="PS52045">
    <property type="entry name" value="NEPROSIN_PEP_CD"/>
    <property type="match status" value="1"/>
</dbReference>
<evidence type="ECO:0000313" key="4">
    <source>
        <dbReference type="Proteomes" id="UP001058974"/>
    </source>
</evidence>
<dbReference type="EMBL" id="JAMSHJ010000004">
    <property type="protein sequence ID" value="KAI5419213.1"/>
    <property type="molecule type" value="Genomic_DNA"/>
</dbReference>
<dbReference type="Pfam" id="PF03080">
    <property type="entry name" value="Neprosin"/>
    <property type="match status" value="1"/>
</dbReference>
<reference evidence="3 4" key="1">
    <citation type="journal article" date="2022" name="Nat. Genet.">
        <title>Improved pea reference genome and pan-genome highlight genomic features and evolutionary characteristics.</title>
        <authorList>
            <person name="Yang T."/>
            <person name="Liu R."/>
            <person name="Luo Y."/>
            <person name="Hu S."/>
            <person name="Wang D."/>
            <person name="Wang C."/>
            <person name="Pandey M.K."/>
            <person name="Ge S."/>
            <person name="Xu Q."/>
            <person name="Li N."/>
            <person name="Li G."/>
            <person name="Huang Y."/>
            <person name="Saxena R.K."/>
            <person name="Ji Y."/>
            <person name="Li M."/>
            <person name="Yan X."/>
            <person name="He Y."/>
            <person name="Liu Y."/>
            <person name="Wang X."/>
            <person name="Xiang C."/>
            <person name="Varshney R.K."/>
            <person name="Ding H."/>
            <person name="Gao S."/>
            <person name="Zong X."/>
        </authorList>
    </citation>
    <scope>NUCLEOTIDE SEQUENCE [LARGE SCALE GENOMIC DNA]</scope>
    <source>
        <strain evidence="3 4">cv. Zhongwan 6</strain>
    </source>
</reference>
<keyword evidence="1" id="KW-0472">Membrane</keyword>
<comment type="caution">
    <text evidence="3">The sequence shown here is derived from an EMBL/GenBank/DDBJ whole genome shotgun (WGS) entry which is preliminary data.</text>
</comment>